<comment type="similarity">
    <text evidence="11">Belongs to the SEDS family. FtsW subfamily.</text>
</comment>
<dbReference type="InterPro" id="IPR001182">
    <property type="entry name" value="FtsW/RodA"/>
</dbReference>
<evidence type="ECO:0000256" key="8">
    <source>
        <dbReference type="ARBA" id="ARBA00023136"/>
    </source>
</evidence>
<organism evidence="17">
    <name type="scientific">uncultured Alphaproteobacteria bacterium</name>
    <dbReference type="NCBI Taxonomy" id="91750"/>
    <lineage>
        <taxon>Bacteria</taxon>
        <taxon>Pseudomonadati</taxon>
        <taxon>Pseudomonadota</taxon>
        <taxon>Alphaproteobacteria</taxon>
        <taxon>environmental samples</taxon>
    </lineage>
</organism>
<dbReference type="PANTHER" id="PTHR30474">
    <property type="entry name" value="CELL CYCLE PROTEIN"/>
    <property type="match status" value="1"/>
</dbReference>
<evidence type="ECO:0000256" key="9">
    <source>
        <dbReference type="ARBA" id="ARBA00032370"/>
    </source>
</evidence>
<dbReference type="GO" id="GO:0015648">
    <property type="term" value="F:lipid-linked peptidoglycan transporter activity"/>
    <property type="evidence" value="ECO:0007669"/>
    <property type="project" value="TreeGrafter"/>
</dbReference>
<keyword evidence="4 16" id="KW-0812">Transmembrane</keyword>
<dbReference type="EC" id="2.4.99.28" evidence="14"/>
<keyword evidence="3" id="KW-0808">Transferase</keyword>
<accession>A0A6G8F2J1</accession>
<feature type="transmembrane region" description="Helical" evidence="16">
    <location>
        <begin position="170"/>
        <end position="186"/>
    </location>
</feature>
<evidence type="ECO:0000256" key="3">
    <source>
        <dbReference type="ARBA" id="ARBA00022679"/>
    </source>
</evidence>
<feature type="transmembrane region" description="Helical" evidence="16">
    <location>
        <begin position="147"/>
        <end position="164"/>
    </location>
</feature>
<dbReference type="GO" id="GO:0008955">
    <property type="term" value="F:peptidoglycan glycosyltransferase activity"/>
    <property type="evidence" value="ECO:0007669"/>
    <property type="project" value="UniProtKB-EC"/>
</dbReference>
<dbReference type="Pfam" id="PF01098">
    <property type="entry name" value="FTSW_RODA_SPOVE"/>
    <property type="match status" value="1"/>
</dbReference>
<dbReference type="AlphaFoldDB" id="A0A6G8F2J1"/>
<dbReference type="GO" id="GO:0051301">
    <property type="term" value="P:cell division"/>
    <property type="evidence" value="ECO:0007669"/>
    <property type="project" value="UniProtKB-KW"/>
</dbReference>
<feature type="transmembrane region" description="Helical" evidence="16">
    <location>
        <begin position="191"/>
        <end position="212"/>
    </location>
</feature>
<dbReference type="GO" id="GO:0008360">
    <property type="term" value="P:regulation of cell shape"/>
    <property type="evidence" value="ECO:0007669"/>
    <property type="project" value="UniProtKB-KW"/>
</dbReference>
<feature type="transmembrane region" description="Helical" evidence="16">
    <location>
        <begin position="343"/>
        <end position="362"/>
    </location>
</feature>
<comment type="catalytic activity">
    <reaction evidence="15">
        <text>[GlcNAc-(1-&gt;4)-Mur2Ac(oyl-L-Ala-gamma-D-Glu-L-Lys-D-Ala-D-Ala)](n)-di-trans,octa-cis-undecaprenyl diphosphate + beta-D-GlcNAc-(1-&gt;4)-Mur2Ac(oyl-L-Ala-gamma-D-Glu-L-Lys-D-Ala-D-Ala)-di-trans,octa-cis-undecaprenyl diphosphate = [GlcNAc-(1-&gt;4)-Mur2Ac(oyl-L-Ala-gamma-D-Glu-L-Lys-D-Ala-D-Ala)](n+1)-di-trans,octa-cis-undecaprenyl diphosphate + di-trans,octa-cis-undecaprenyl diphosphate + H(+)</text>
        <dbReference type="Rhea" id="RHEA:23708"/>
        <dbReference type="Rhea" id="RHEA-COMP:9602"/>
        <dbReference type="Rhea" id="RHEA-COMP:9603"/>
        <dbReference type="ChEBI" id="CHEBI:15378"/>
        <dbReference type="ChEBI" id="CHEBI:58405"/>
        <dbReference type="ChEBI" id="CHEBI:60033"/>
        <dbReference type="ChEBI" id="CHEBI:78435"/>
        <dbReference type="EC" id="2.4.99.28"/>
    </reaction>
</comment>
<feature type="transmembrane region" description="Helical" evidence="16">
    <location>
        <begin position="21"/>
        <end position="44"/>
    </location>
</feature>
<sequence>MFANHGNRNRLTNWWWTIDKPLLICICTLMLIGIFLTFSASPAVATRIGYGSYHFIKRHLFFAPIAFAVMIFLSMQRLKIIRRLSLLGYVAAIALVCVTFISGEANKGASRWLSLCGFSLQPSEFVKPFFIITAAWLFDGQRQHAEFPGNILSIFLFVITAGLVVSQPDVGMTIVISLVWGFQFYLSGLPLFFVFALGGAGIAGLIAAYFLLPHFQIRFHQFFASGGELSFQVKKALEAFQSGNLFGRGPGEGIVRSYIPDAHTDFIYAVAGEEYGVFLCLTIVALYATIVLRSLLTSCKDNNLFIILSASGLAMSFGLQSIINMASTLHLIPTKGMTLPFISYGGSSIIATAIGMGMLLAITRKNIHAEDKDEI</sequence>
<dbReference type="GO" id="GO:0009252">
    <property type="term" value="P:peptidoglycan biosynthetic process"/>
    <property type="evidence" value="ECO:0007669"/>
    <property type="project" value="UniProtKB-KW"/>
</dbReference>
<proteinExistence type="inferred from homology"/>
<evidence type="ECO:0000256" key="7">
    <source>
        <dbReference type="ARBA" id="ARBA00022989"/>
    </source>
</evidence>
<feature type="transmembrane region" description="Helical" evidence="16">
    <location>
        <begin position="86"/>
        <end position="105"/>
    </location>
</feature>
<evidence type="ECO:0000256" key="15">
    <source>
        <dbReference type="ARBA" id="ARBA00049902"/>
    </source>
</evidence>
<keyword evidence="6" id="KW-0573">Peptidoglycan synthesis</keyword>
<keyword evidence="8 16" id="KW-0472">Membrane</keyword>
<keyword evidence="17" id="KW-0131">Cell cycle</keyword>
<reference evidence="17" key="1">
    <citation type="journal article" date="2020" name="J. ISSAAS">
        <title>Lactobacilli and other gastrointestinal microbiota of Peromyscus leucopus, reservoir host for agents of Lyme disease and other zoonoses in North America.</title>
        <authorList>
            <person name="Milovic A."/>
            <person name="Bassam K."/>
            <person name="Shao H."/>
            <person name="Chatzistamou I."/>
            <person name="Tufts D.M."/>
            <person name="Diuk-Wasser M."/>
            <person name="Barbour A.G."/>
        </authorList>
    </citation>
    <scope>NUCLEOTIDE SEQUENCE</scope>
    <source>
        <strain evidence="17">LL90</strain>
    </source>
</reference>
<feature type="transmembrane region" description="Helical" evidence="16">
    <location>
        <begin position="304"/>
        <end position="323"/>
    </location>
</feature>
<keyword evidence="17" id="KW-0132">Cell division</keyword>
<feature type="transmembrane region" description="Helical" evidence="16">
    <location>
        <begin position="275"/>
        <end position="292"/>
    </location>
</feature>
<evidence type="ECO:0000256" key="13">
    <source>
        <dbReference type="ARBA" id="ARBA00041418"/>
    </source>
</evidence>
<keyword evidence="7 16" id="KW-1133">Transmembrane helix</keyword>
<dbReference type="GO" id="GO:0005886">
    <property type="term" value="C:plasma membrane"/>
    <property type="evidence" value="ECO:0007669"/>
    <property type="project" value="TreeGrafter"/>
</dbReference>
<evidence type="ECO:0000256" key="2">
    <source>
        <dbReference type="ARBA" id="ARBA00022676"/>
    </source>
</evidence>
<evidence type="ECO:0000256" key="1">
    <source>
        <dbReference type="ARBA" id="ARBA00004141"/>
    </source>
</evidence>
<evidence type="ECO:0000256" key="10">
    <source>
        <dbReference type="ARBA" id="ARBA00033270"/>
    </source>
</evidence>
<evidence type="ECO:0000256" key="12">
    <source>
        <dbReference type="ARBA" id="ARBA00041185"/>
    </source>
</evidence>
<gene>
    <name evidence="17" type="ORF">PlAlph_0450</name>
</gene>
<evidence type="ECO:0000256" key="11">
    <source>
        <dbReference type="ARBA" id="ARBA00038053"/>
    </source>
</evidence>
<dbReference type="PANTHER" id="PTHR30474:SF2">
    <property type="entry name" value="PEPTIDOGLYCAN GLYCOSYLTRANSFERASE FTSW-RELATED"/>
    <property type="match status" value="1"/>
</dbReference>
<keyword evidence="5" id="KW-0133">Cell shape</keyword>
<dbReference type="GO" id="GO:0032153">
    <property type="term" value="C:cell division site"/>
    <property type="evidence" value="ECO:0007669"/>
    <property type="project" value="TreeGrafter"/>
</dbReference>
<evidence type="ECO:0000313" key="17">
    <source>
        <dbReference type="EMBL" id="QIM10291.1"/>
    </source>
</evidence>
<evidence type="ECO:0000256" key="5">
    <source>
        <dbReference type="ARBA" id="ARBA00022960"/>
    </source>
</evidence>
<feature type="transmembrane region" description="Helical" evidence="16">
    <location>
        <begin position="125"/>
        <end position="140"/>
    </location>
</feature>
<keyword evidence="2" id="KW-0328">Glycosyltransferase</keyword>
<protein>
    <recommendedName>
        <fullName evidence="12">Probable peptidoglycan glycosyltransferase FtsW</fullName>
        <ecNumber evidence="14">2.4.99.28</ecNumber>
    </recommendedName>
    <alternativeName>
        <fullName evidence="13">Cell division protein FtsW</fullName>
    </alternativeName>
    <alternativeName>
        <fullName evidence="10">Cell wall polymerase</fullName>
    </alternativeName>
    <alternativeName>
        <fullName evidence="9">Peptidoglycan polymerase</fullName>
    </alternativeName>
</protein>
<dbReference type="EMBL" id="MN990728">
    <property type="protein sequence ID" value="QIM10291.1"/>
    <property type="molecule type" value="Genomic_DNA"/>
</dbReference>
<feature type="transmembrane region" description="Helical" evidence="16">
    <location>
        <begin position="56"/>
        <end position="74"/>
    </location>
</feature>
<name>A0A6G8F2J1_9PROT</name>
<evidence type="ECO:0000256" key="6">
    <source>
        <dbReference type="ARBA" id="ARBA00022984"/>
    </source>
</evidence>
<evidence type="ECO:0000256" key="16">
    <source>
        <dbReference type="SAM" id="Phobius"/>
    </source>
</evidence>
<comment type="subcellular location">
    <subcellularLocation>
        <location evidence="1">Membrane</location>
        <topology evidence="1">Multi-pass membrane protein</topology>
    </subcellularLocation>
</comment>
<evidence type="ECO:0000256" key="14">
    <source>
        <dbReference type="ARBA" id="ARBA00044770"/>
    </source>
</evidence>
<evidence type="ECO:0000256" key="4">
    <source>
        <dbReference type="ARBA" id="ARBA00022692"/>
    </source>
</evidence>